<accession>A0A8H7D2J5</accession>
<dbReference type="Proteomes" id="UP000623467">
    <property type="component" value="Unassembled WGS sequence"/>
</dbReference>
<dbReference type="SUPFAM" id="SSF52047">
    <property type="entry name" value="RNI-like"/>
    <property type="match status" value="1"/>
</dbReference>
<gene>
    <name evidence="1" type="ORF">MSAN_01255600</name>
</gene>
<comment type="caution">
    <text evidence="1">The sequence shown here is derived from an EMBL/GenBank/DDBJ whole genome shotgun (WGS) entry which is preliminary data.</text>
</comment>
<dbReference type="AlphaFoldDB" id="A0A8H7D2J5"/>
<protein>
    <recommendedName>
        <fullName evidence="3">F-box domain-containing protein</fullName>
    </recommendedName>
</protein>
<dbReference type="InterPro" id="IPR032675">
    <property type="entry name" value="LRR_dom_sf"/>
</dbReference>
<dbReference type="OrthoDB" id="2995388at2759"/>
<proteinExistence type="predicted"/>
<reference evidence="1" key="1">
    <citation type="submission" date="2020-05" db="EMBL/GenBank/DDBJ databases">
        <title>Mycena genomes resolve the evolution of fungal bioluminescence.</title>
        <authorList>
            <person name="Tsai I.J."/>
        </authorList>
    </citation>
    <scope>NUCLEOTIDE SEQUENCE</scope>
    <source>
        <strain evidence="1">160909Yilan</strain>
    </source>
</reference>
<organism evidence="1 2">
    <name type="scientific">Mycena sanguinolenta</name>
    <dbReference type="NCBI Taxonomy" id="230812"/>
    <lineage>
        <taxon>Eukaryota</taxon>
        <taxon>Fungi</taxon>
        <taxon>Dikarya</taxon>
        <taxon>Basidiomycota</taxon>
        <taxon>Agaricomycotina</taxon>
        <taxon>Agaricomycetes</taxon>
        <taxon>Agaricomycetidae</taxon>
        <taxon>Agaricales</taxon>
        <taxon>Marasmiineae</taxon>
        <taxon>Mycenaceae</taxon>
        <taxon>Mycena</taxon>
    </lineage>
</organism>
<keyword evidence="2" id="KW-1185">Reference proteome</keyword>
<evidence type="ECO:0008006" key="3">
    <source>
        <dbReference type="Google" id="ProtNLM"/>
    </source>
</evidence>
<dbReference type="Gene3D" id="3.80.10.10">
    <property type="entry name" value="Ribonuclease Inhibitor"/>
    <property type="match status" value="1"/>
</dbReference>
<evidence type="ECO:0000313" key="2">
    <source>
        <dbReference type="Proteomes" id="UP000623467"/>
    </source>
</evidence>
<name>A0A8H7D2J5_9AGAR</name>
<dbReference type="EMBL" id="JACAZH010000009">
    <property type="protein sequence ID" value="KAF7359140.1"/>
    <property type="molecule type" value="Genomic_DNA"/>
</dbReference>
<sequence>MSSIGLLVPDLLRGIMFALPLNIDQKFAFAQVSRLWRELALGSHTFWSSFIGGDSKADFYRVPLVLERTGQSIVLHVQFRFIHANNWPADILATLVPYVTRLITLDIEFTAPMHAKALLGAALVFPVLQTLRIKSSIYRNVPGLLLTAPVLRTLDIERVHLTNWDTLLCTSLENIRLCDSPVEMLLEILKRCPRAQRIVLQTWYPWSGSSIEDSFAAFTSRPLAPALRELELEVRGSNISRILQAGFSDVVLHTLTGRIYNGHRDDDLEVLSHALLSGVGPLVSFNLVDMQELVLHDAAGRIRRLRCCNGDSCFEVGDVWKYLSIHYNLHETAREIRIRLEFWDELVGVFELHPPQLADGITLAIQANGNTDFRLPNQIMRLPGLFKVEFRYPMDVDTSSRALSDVLALIELPAARKVELCLGKRKYPTELLGWLREKHWTICSHCAQ</sequence>
<evidence type="ECO:0000313" key="1">
    <source>
        <dbReference type="EMBL" id="KAF7359140.1"/>
    </source>
</evidence>